<reference evidence="7" key="1">
    <citation type="submission" date="2017-06" db="EMBL/GenBank/DDBJ databases">
        <authorList>
            <person name="Varghese N."/>
            <person name="Submissions S."/>
        </authorList>
    </citation>
    <scope>NUCLEOTIDE SEQUENCE [LARGE SCALE GENOMIC DNA]</scope>
    <source>
        <strain evidence="7">LNB2</strain>
    </source>
</reference>
<dbReference type="InterPro" id="IPR002104">
    <property type="entry name" value="Integrase_catalytic"/>
</dbReference>
<name>A0A239JW08_9SPHN</name>
<dbReference type="InterPro" id="IPR053876">
    <property type="entry name" value="Phage_int_M"/>
</dbReference>
<evidence type="ECO:0000259" key="5">
    <source>
        <dbReference type="PROSITE" id="PS51898"/>
    </source>
</evidence>
<dbReference type="InterPro" id="IPR013762">
    <property type="entry name" value="Integrase-like_cat_sf"/>
</dbReference>
<dbReference type="SUPFAM" id="SSF56349">
    <property type="entry name" value="DNA breaking-rejoining enzymes"/>
    <property type="match status" value="1"/>
</dbReference>
<organism evidence="6 7">
    <name type="scientific">Edaphosphingomonas laterariae</name>
    <dbReference type="NCBI Taxonomy" id="861865"/>
    <lineage>
        <taxon>Bacteria</taxon>
        <taxon>Pseudomonadati</taxon>
        <taxon>Pseudomonadota</taxon>
        <taxon>Alphaproteobacteria</taxon>
        <taxon>Sphingomonadales</taxon>
        <taxon>Rhizorhabdaceae</taxon>
        <taxon>Edaphosphingomonas</taxon>
    </lineage>
</organism>
<dbReference type="Proteomes" id="UP000198281">
    <property type="component" value="Unassembled WGS sequence"/>
</dbReference>
<dbReference type="Gene3D" id="3.30.160.390">
    <property type="entry name" value="Integrase, DNA-binding domain"/>
    <property type="match status" value="1"/>
</dbReference>
<gene>
    <name evidence="6" type="ORF">SAMN06295912_1407</name>
</gene>
<protein>
    <recommendedName>
        <fullName evidence="5">Tyr recombinase domain-containing protein</fullName>
    </recommendedName>
</protein>
<dbReference type="EMBL" id="FZOS01000040">
    <property type="protein sequence ID" value="SNT09583.1"/>
    <property type="molecule type" value="Genomic_DNA"/>
</dbReference>
<dbReference type="Gene3D" id="1.10.443.10">
    <property type="entry name" value="Intergrase catalytic core"/>
    <property type="match status" value="1"/>
</dbReference>
<dbReference type="InterPro" id="IPR011010">
    <property type="entry name" value="DNA_brk_join_enz"/>
</dbReference>
<evidence type="ECO:0000256" key="2">
    <source>
        <dbReference type="ARBA" id="ARBA00022908"/>
    </source>
</evidence>
<dbReference type="PROSITE" id="PS51898">
    <property type="entry name" value="TYR_RECOMBINASE"/>
    <property type="match status" value="1"/>
</dbReference>
<dbReference type="GO" id="GO:0003677">
    <property type="term" value="F:DNA binding"/>
    <property type="evidence" value="ECO:0007669"/>
    <property type="project" value="UniProtKB-KW"/>
</dbReference>
<dbReference type="PANTHER" id="PTHR30629">
    <property type="entry name" value="PROPHAGE INTEGRASE"/>
    <property type="match status" value="1"/>
</dbReference>
<dbReference type="Pfam" id="PF13356">
    <property type="entry name" value="Arm-DNA-bind_3"/>
    <property type="match status" value="1"/>
</dbReference>
<dbReference type="InterPro" id="IPR025166">
    <property type="entry name" value="Integrase_DNA_bind_dom"/>
</dbReference>
<dbReference type="GO" id="GO:0015074">
    <property type="term" value="P:DNA integration"/>
    <property type="evidence" value="ECO:0007669"/>
    <property type="project" value="UniProtKB-KW"/>
</dbReference>
<keyword evidence="4" id="KW-0233">DNA recombination</keyword>
<dbReference type="CDD" id="cd00801">
    <property type="entry name" value="INT_P4_C"/>
    <property type="match status" value="1"/>
</dbReference>
<keyword evidence="3" id="KW-0238">DNA-binding</keyword>
<accession>A0A239JW08</accession>
<feature type="domain" description="Tyr recombinase" evidence="5">
    <location>
        <begin position="215"/>
        <end position="419"/>
    </location>
</feature>
<dbReference type="InterPro" id="IPR010998">
    <property type="entry name" value="Integrase_recombinase_N"/>
</dbReference>
<dbReference type="InterPro" id="IPR038488">
    <property type="entry name" value="Integrase_DNA-bd_sf"/>
</dbReference>
<dbReference type="Gene3D" id="1.10.150.130">
    <property type="match status" value="1"/>
</dbReference>
<evidence type="ECO:0000313" key="6">
    <source>
        <dbReference type="EMBL" id="SNT09583.1"/>
    </source>
</evidence>
<keyword evidence="2" id="KW-0229">DNA integration</keyword>
<evidence type="ECO:0000256" key="4">
    <source>
        <dbReference type="ARBA" id="ARBA00023172"/>
    </source>
</evidence>
<dbReference type="GO" id="GO:0006310">
    <property type="term" value="P:DNA recombination"/>
    <property type="evidence" value="ECO:0007669"/>
    <property type="project" value="UniProtKB-KW"/>
</dbReference>
<evidence type="ECO:0000313" key="7">
    <source>
        <dbReference type="Proteomes" id="UP000198281"/>
    </source>
</evidence>
<comment type="similarity">
    <text evidence="1">Belongs to the 'phage' integrase family.</text>
</comment>
<dbReference type="Pfam" id="PF22022">
    <property type="entry name" value="Phage_int_M"/>
    <property type="match status" value="1"/>
</dbReference>
<sequence>MGALAGNSGGIVALTDSQARKAPAKEKDYKLADSGGLYLFVTTRGFKSWRLKYRFGAKEKRLVIGPYPEISLAKAREARDDARRLLRDHRDPAIEERKRKLAAHAAAGAPFEVVARQWHGLQVPRWSAVQTRKVIQAFERDVFPDLGKLPLAEIDGPMILKILRRVEKRGAIDTAKRIRQHISAVFQFGMAESLCSIDPAAGIKKGLMPTPRGGKQPALKTVREARQLLKDMEAGTSGALTKIASRLLALTAVRPGVIRAAEWSEFEGIDWDKPEEAAPDAIWRISAERMKLELDDKGDEAFEHIAPLPHQAVALLHAARRLSGTYPYLFPSVRSTRTPMSENTIGYMYSRNGYSGRHVPHGWRSTFSTIMNERAVKQKNEADRAIIDAMLAHKPKGVSSSEMAYNRAMHMARRRELAQEWADLITEGLRPAHALLGAAGS</sequence>
<dbReference type="AlphaFoldDB" id="A0A239JW08"/>
<evidence type="ECO:0000256" key="3">
    <source>
        <dbReference type="ARBA" id="ARBA00023125"/>
    </source>
</evidence>
<dbReference type="InterPro" id="IPR050808">
    <property type="entry name" value="Phage_Integrase"/>
</dbReference>
<dbReference type="PANTHER" id="PTHR30629:SF2">
    <property type="entry name" value="PROPHAGE INTEGRASE INTS-RELATED"/>
    <property type="match status" value="1"/>
</dbReference>
<proteinExistence type="inferred from homology"/>
<evidence type="ECO:0000256" key="1">
    <source>
        <dbReference type="ARBA" id="ARBA00008857"/>
    </source>
</evidence>
<keyword evidence="7" id="KW-1185">Reference proteome</keyword>